<protein>
    <recommendedName>
        <fullName evidence="7">Derlin</fullName>
    </recommendedName>
</protein>
<comment type="function">
    <text evidence="7">May be involved in the degradation of misfolded endoplasmic reticulum (ER) luminal proteins.</text>
</comment>
<feature type="transmembrane region" description="Helical" evidence="7">
    <location>
        <begin position="66"/>
        <end position="89"/>
    </location>
</feature>
<evidence type="ECO:0000256" key="1">
    <source>
        <dbReference type="ARBA" id="ARBA00004477"/>
    </source>
</evidence>
<evidence type="ECO:0000256" key="4">
    <source>
        <dbReference type="ARBA" id="ARBA00022824"/>
    </source>
</evidence>
<feature type="region of interest" description="Disordered" evidence="8">
    <location>
        <begin position="168"/>
        <end position="190"/>
    </location>
</feature>
<dbReference type="Proteomes" id="UP001214415">
    <property type="component" value="Chromosome 2"/>
</dbReference>
<keyword evidence="6 7" id="KW-0472">Membrane</keyword>
<evidence type="ECO:0000256" key="5">
    <source>
        <dbReference type="ARBA" id="ARBA00022989"/>
    </source>
</evidence>
<reference evidence="9" key="1">
    <citation type="submission" date="2023-03" db="EMBL/GenBank/DDBJ databases">
        <title>Mating type loci evolution in Malassezia.</title>
        <authorList>
            <person name="Coelho M.A."/>
        </authorList>
    </citation>
    <scope>NUCLEOTIDE SEQUENCE</scope>
    <source>
        <strain evidence="9">CBS 12830</strain>
    </source>
</reference>
<comment type="subcellular location">
    <subcellularLocation>
        <location evidence="1 7">Endoplasmic reticulum membrane</location>
        <topology evidence="1 7">Multi-pass membrane protein</topology>
    </subcellularLocation>
</comment>
<keyword evidence="4 7" id="KW-0256">Endoplasmic reticulum</keyword>
<dbReference type="GO" id="GO:0006950">
    <property type="term" value="P:response to stress"/>
    <property type="evidence" value="ECO:0007669"/>
    <property type="project" value="UniProtKB-ARBA"/>
</dbReference>
<dbReference type="GO" id="GO:0005789">
    <property type="term" value="C:endoplasmic reticulum membrane"/>
    <property type="evidence" value="ECO:0007669"/>
    <property type="project" value="UniProtKB-SubCell"/>
</dbReference>
<evidence type="ECO:0000256" key="8">
    <source>
        <dbReference type="SAM" id="MobiDB-lite"/>
    </source>
</evidence>
<dbReference type="Pfam" id="PF04511">
    <property type="entry name" value="DER1"/>
    <property type="match status" value="1"/>
</dbReference>
<feature type="compositionally biased region" description="Low complexity" evidence="8">
    <location>
        <begin position="175"/>
        <end position="184"/>
    </location>
</feature>
<keyword evidence="10" id="KW-1185">Reference proteome</keyword>
<organism evidence="9 10">
    <name type="scientific">Malassezia equina</name>
    <dbReference type="NCBI Taxonomy" id="1381935"/>
    <lineage>
        <taxon>Eukaryota</taxon>
        <taxon>Fungi</taxon>
        <taxon>Dikarya</taxon>
        <taxon>Basidiomycota</taxon>
        <taxon>Ustilaginomycotina</taxon>
        <taxon>Malasseziomycetes</taxon>
        <taxon>Malasseziales</taxon>
        <taxon>Malasseziaceae</taxon>
        <taxon>Malassezia</taxon>
    </lineage>
</organism>
<evidence type="ECO:0000313" key="10">
    <source>
        <dbReference type="Proteomes" id="UP001214415"/>
    </source>
</evidence>
<sequence>MDLFEYSTKVESYGYFNNVAEYSWSLLGMASMILLVNTQFHRPFLISPLMGVLMAQMSVHLPEAPISIMGLITIPGKYFAAFMLFAQVIINGPGAMQESLVGVVAGYAWYFGRDAPRLSRRRPDLPWLAWFAKNLSPLFQTPRFFHQLVDGTFRMPGLSHRQFVAPKRPTVAKETTSSASTTSARPDRSTILAAAEARVRNQKST</sequence>
<gene>
    <name evidence="9" type="ORF">MEQU1_001336</name>
</gene>
<proteinExistence type="inferred from homology"/>
<evidence type="ECO:0000313" key="9">
    <source>
        <dbReference type="EMBL" id="WFD22661.1"/>
    </source>
</evidence>
<dbReference type="InterPro" id="IPR007599">
    <property type="entry name" value="DER1"/>
</dbReference>
<evidence type="ECO:0000256" key="3">
    <source>
        <dbReference type="ARBA" id="ARBA00022692"/>
    </source>
</evidence>
<comment type="caution">
    <text evidence="7">Lacks conserved residue(s) required for the propagation of feature annotation.</text>
</comment>
<keyword evidence="5 7" id="KW-1133">Transmembrane helix</keyword>
<evidence type="ECO:0000256" key="7">
    <source>
        <dbReference type="RuleBase" id="RU363059"/>
    </source>
</evidence>
<name>A0AAF0EDI9_9BASI</name>
<feature type="transmembrane region" description="Helical" evidence="7">
    <location>
        <begin position="22"/>
        <end position="45"/>
    </location>
</feature>
<evidence type="ECO:0000256" key="6">
    <source>
        <dbReference type="ARBA" id="ARBA00023136"/>
    </source>
</evidence>
<keyword evidence="3 7" id="KW-0812">Transmembrane</keyword>
<dbReference type="EMBL" id="CP119901">
    <property type="protein sequence ID" value="WFD22661.1"/>
    <property type="molecule type" value="Genomic_DNA"/>
</dbReference>
<evidence type="ECO:0000256" key="2">
    <source>
        <dbReference type="ARBA" id="ARBA00008917"/>
    </source>
</evidence>
<dbReference type="AlphaFoldDB" id="A0AAF0EDI9"/>
<accession>A0AAF0EDI9</accession>
<comment type="similarity">
    <text evidence="2 7">Belongs to the derlin family.</text>
</comment>
<dbReference type="PANTHER" id="PTHR11009">
    <property type="entry name" value="DER1-LIKE PROTEIN, DERLIN"/>
    <property type="match status" value="1"/>
</dbReference>